<keyword evidence="2" id="KW-1185">Reference proteome</keyword>
<evidence type="ECO:0000313" key="1">
    <source>
        <dbReference type="EMBL" id="CAI5441670.1"/>
    </source>
</evidence>
<comment type="caution">
    <text evidence="1">The sequence shown here is derived from an EMBL/GenBank/DDBJ whole genome shotgun (WGS) entry which is preliminary data.</text>
</comment>
<name>A0A9P1MYR4_9PELO</name>
<protein>
    <submittedName>
        <fullName evidence="1">Uncharacterized protein</fullName>
    </submittedName>
</protein>
<sequence length="86" mass="10018">MGYCTSSKRPRKRLSVKMRQNLTIEQIRPWCKAVADRVFQEMPPLEFGDIDLKLTLDFSGFSDEILTKGLKKMMMDELMEELTAKT</sequence>
<dbReference type="Proteomes" id="UP001152747">
    <property type="component" value="Unassembled WGS sequence"/>
</dbReference>
<organism evidence="1 2">
    <name type="scientific">Caenorhabditis angaria</name>
    <dbReference type="NCBI Taxonomy" id="860376"/>
    <lineage>
        <taxon>Eukaryota</taxon>
        <taxon>Metazoa</taxon>
        <taxon>Ecdysozoa</taxon>
        <taxon>Nematoda</taxon>
        <taxon>Chromadorea</taxon>
        <taxon>Rhabditida</taxon>
        <taxon>Rhabditina</taxon>
        <taxon>Rhabditomorpha</taxon>
        <taxon>Rhabditoidea</taxon>
        <taxon>Rhabditidae</taxon>
        <taxon>Peloderinae</taxon>
        <taxon>Caenorhabditis</taxon>
    </lineage>
</organism>
<proteinExistence type="predicted"/>
<gene>
    <name evidence="1" type="ORF">CAMP_LOCUS4307</name>
</gene>
<reference evidence="1" key="1">
    <citation type="submission" date="2022-11" db="EMBL/GenBank/DDBJ databases">
        <authorList>
            <person name="Kikuchi T."/>
        </authorList>
    </citation>
    <scope>NUCLEOTIDE SEQUENCE</scope>
    <source>
        <strain evidence="1">PS1010</strain>
    </source>
</reference>
<evidence type="ECO:0000313" key="2">
    <source>
        <dbReference type="Proteomes" id="UP001152747"/>
    </source>
</evidence>
<accession>A0A9P1MYR4</accession>
<dbReference type="AlphaFoldDB" id="A0A9P1MYR4"/>
<dbReference type="EMBL" id="CANHGI010000002">
    <property type="protein sequence ID" value="CAI5441670.1"/>
    <property type="molecule type" value="Genomic_DNA"/>
</dbReference>